<evidence type="ECO:0000313" key="5">
    <source>
        <dbReference type="Proteomes" id="UP000284379"/>
    </source>
</evidence>
<feature type="signal peptide" evidence="1">
    <location>
        <begin position="1"/>
        <end position="23"/>
    </location>
</feature>
<proteinExistence type="predicted"/>
<dbReference type="EMBL" id="QSGO01000002">
    <property type="protein sequence ID" value="RHB37717.1"/>
    <property type="molecule type" value="Genomic_DNA"/>
</dbReference>
<dbReference type="GeneID" id="69500923"/>
<reference evidence="4 5" key="1">
    <citation type="submission" date="2018-08" db="EMBL/GenBank/DDBJ databases">
        <title>A genome reference for cultivated species of the human gut microbiota.</title>
        <authorList>
            <person name="Zou Y."/>
            <person name="Xue W."/>
            <person name="Luo G."/>
        </authorList>
    </citation>
    <scope>NUCLEOTIDE SEQUENCE [LARGE SCALE GENOMIC DNA]</scope>
    <source>
        <strain evidence="4 5">AM40-30BH</strain>
    </source>
</reference>
<dbReference type="AlphaFoldDB" id="A0A413VVQ8"/>
<feature type="domain" description="Lipocalin-like" evidence="2">
    <location>
        <begin position="30"/>
        <end position="152"/>
    </location>
</feature>
<dbReference type="Pfam" id="PF18962">
    <property type="entry name" value="Por_Secre_tail"/>
    <property type="match status" value="1"/>
</dbReference>
<protein>
    <submittedName>
        <fullName evidence="4">T9SS C-terminal target domain-containing protein</fullName>
    </submittedName>
</protein>
<feature type="domain" description="Secretion system C-terminal sorting" evidence="3">
    <location>
        <begin position="168"/>
        <end position="231"/>
    </location>
</feature>
<comment type="caution">
    <text evidence="4">The sequence shown here is derived from an EMBL/GenBank/DDBJ whole genome shotgun (WGS) entry which is preliminary data.</text>
</comment>
<accession>A0A413VVQ8</accession>
<dbReference type="InterPro" id="IPR024311">
    <property type="entry name" value="Lipocalin-like"/>
</dbReference>
<evidence type="ECO:0000259" key="3">
    <source>
        <dbReference type="Pfam" id="PF18962"/>
    </source>
</evidence>
<sequence length="231" mass="25197">MKKKLLTAIIAFIAITMSSSAYAQVSQEAAGTYNGTLTVSQDGNTMGKPSTENVYLTATDDSHVTLEIRNFSFNMGTVLELGDIVIPEVEIQKEGNVITILPKELKMTLNIVGEVTVHLNTSTIVDKKIVLSLNVETIFPVELFIDVDFEGTMTATGISDVTINKPTVYYNPSIDALMVQGAENQKYDIYNVTGMQILSGVLNTEEVSVSTLSRGLYLIKIGNTTVKFIKK</sequence>
<dbReference type="InterPro" id="IPR026444">
    <property type="entry name" value="Secre_tail"/>
</dbReference>
<dbReference type="RefSeq" id="WP_025866519.1">
    <property type="nucleotide sequence ID" value="NZ_CABJFV010000002.1"/>
</dbReference>
<dbReference type="Proteomes" id="UP000284379">
    <property type="component" value="Unassembled WGS sequence"/>
</dbReference>
<evidence type="ECO:0000313" key="4">
    <source>
        <dbReference type="EMBL" id="RHB37717.1"/>
    </source>
</evidence>
<dbReference type="NCBIfam" id="TIGR04183">
    <property type="entry name" value="Por_Secre_tail"/>
    <property type="match status" value="1"/>
</dbReference>
<feature type="chain" id="PRO_5019468598" evidence="1">
    <location>
        <begin position="24"/>
        <end position="231"/>
    </location>
</feature>
<evidence type="ECO:0000259" key="2">
    <source>
        <dbReference type="Pfam" id="PF13944"/>
    </source>
</evidence>
<name>A0A413VVQ8_9BACE</name>
<organism evidence="4 5">
    <name type="scientific">Bacteroides nordii</name>
    <dbReference type="NCBI Taxonomy" id="291645"/>
    <lineage>
        <taxon>Bacteria</taxon>
        <taxon>Pseudomonadati</taxon>
        <taxon>Bacteroidota</taxon>
        <taxon>Bacteroidia</taxon>
        <taxon>Bacteroidales</taxon>
        <taxon>Bacteroidaceae</taxon>
        <taxon>Bacteroides</taxon>
    </lineage>
</organism>
<dbReference type="Gene3D" id="2.40.128.350">
    <property type="match status" value="1"/>
</dbReference>
<evidence type="ECO:0000256" key="1">
    <source>
        <dbReference type="SAM" id="SignalP"/>
    </source>
</evidence>
<keyword evidence="1" id="KW-0732">Signal</keyword>
<gene>
    <name evidence="4" type="ORF">DW888_03895</name>
</gene>
<dbReference type="Pfam" id="PF13944">
    <property type="entry name" value="Calycin_like"/>
    <property type="match status" value="1"/>
</dbReference>